<dbReference type="Gene3D" id="3.40.50.300">
    <property type="entry name" value="P-loop containing nucleotide triphosphate hydrolases"/>
    <property type="match status" value="1"/>
</dbReference>
<dbReference type="Pfam" id="PF10609">
    <property type="entry name" value="ParA"/>
    <property type="match status" value="1"/>
</dbReference>
<evidence type="ECO:0000256" key="2">
    <source>
        <dbReference type="ARBA" id="ARBA00022840"/>
    </source>
</evidence>
<keyword evidence="4" id="KW-1133">Transmembrane helix</keyword>
<keyword evidence="4" id="KW-0472">Membrane</keyword>
<dbReference type="PANTHER" id="PTHR32309:SF31">
    <property type="entry name" value="CAPSULAR EXOPOLYSACCHARIDE FAMILY"/>
    <property type="match status" value="1"/>
</dbReference>
<keyword evidence="1" id="KW-0547">Nucleotide-binding</keyword>
<sequence>MKLKEFLLLLRRHAALLVIAAVLGGLGGFAAHTLVPTTYTARTELFVSVATSGDPYELQMGSSFIQERIQTYVDMAQTGPVLRPVIDDLDLDTTPGELAGHVAAYSDPRTVLISVEATEATPVQAASVSRGVADSLVDAIEAVEDPTGDETSRIRMTVSNPPTPPLEPDGPAAWIYVAIGVFVGLAIGLGLALLRAALDNKLRSREDLEGLTSASVLASIPDDPNIGDHPLISDLSLDDPRGEAFRRLRTNLGFAQVDDTNSAILVTSAQAQEGKSSTSINLAIALAQAGKRVALVDVDLRQPTVAKKTGLENSAGLTTALLGAVDVDDLLQPWGQDELYILTAGVMPPNPAELLDSRAMSALVARLTGEFDVVILDGPPLLPVSDGLALAKIVGRVLLIAGVGRVRLTDLQESLRCLEVLSAPISLILNRVPRSGIEMSGYYLPYASRAKDVGAEYDDDQHPGSGTEPDEGGRSPQTRTGRSGNKAVRRTHRNRSARGSSPNTPAPKARDAFAGEIWRSTGGPRAHIWPGRFGEGLLGRSSADEGGAAAGGTLQDGSEESVPEAEALVHGRRQS</sequence>
<dbReference type="SUPFAM" id="SSF52540">
    <property type="entry name" value="P-loop containing nucleoside triphosphate hydrolases"/>
    <property type="match status" value="1"/>
</dbReference>
<dbReference type="InterPro" id="IPR027417">
    <property type="entry name" value="P-loop_NTPase"/>
</dbReference>
<keyword evidence="2" id="KW-0067">ATP-binding</keyword>
<evidence type="ECO:0000256" key="3">
    <source>
        <dbReference type="SAM" id="MobiDB-lite"/>
    </source>
</evidence>
<feature type="transmembrane region" description="Helical" evidence="4">
    <location>
        <begin position="173"/>
        <end position="194"/>
    </location>
</feature>
<dbReference type="GO" id="GO:0005524">
    <property type="term" value="F:ATP binding"/>
    <property type="evidence" value="ECO:0007669"/>
    <property type="project" value="UniProtKB-KW"/>
</dbReference>
<evidence type="ECO:0000313" key="6">
    <source>
        <dbReference type="Proteomes" id="UP000576792"/>
    </source>
</evidence>
<feature type="region of interest" description="Disordered" evidence="3">
    <location>
        <begin position="455"/>
        <end position="575"/>
    </location>
</feature>
<dbReference type="InterPro" id="IPR033756">
    <property type="entry name" value="YlxH/NBP35"/>
</dbReference>
<organism evidence="5 6">
    <name type="scientific">Brevibacterium marinum</name>
    <dbReference type="NCBI Taxonomy" id="418643"/>
    <lineage>
        <taxon>Bacteria</taxon>
        <taxon>Bacillati</taxon>
        <taxon>Actinomycetota</taxon>
        <taxon>Actinomycetes</taxon>
        <taxon>Micrococcales</taxon>
        <taxon>Brevibacteriaceae</taxon>
        <taxon>Brevibacterium</taxon>
    </lineage>
</organism>
<evidence type="ECO:0000313" key="5">
    <source>
        <dbReference type="EMBL" id="NJC55939.1"/>
    </source>
</evidence>
<protein>
    <submittedName>
        <fullName evidence="5">Capsular exopolysaccharide synthesis family protein</fullName>
    </submittedName>
</protein>
<keyword evidence="4" id="KW-0812">Transmembrane</keyword>
<dbReference type="AlphaFoldDB" id="A0A846RQB5"/>
<comment type="caution">
    <text evidence="5">The sequence shown here is derived from an EMBL/GenBank/DDBJ whole genome shotgun (WGS) entry which is preliminary data.</text>
</comment>
<name>A0A846RQB5_9MICO</name>
<evidence type="ECO:0000256" key="1">
    <source>
        <dbReference type="ARBA" id="ARBA00022741"/>
    </source>
</evidence>
<accession>A0A846RQB5</accession>
<dbReference type="CDD" id="cd05387">
    <property type="entry name" value="BY-kinase"/>
    <property type="match status" value="1"/>
</dbReference>
<reference evidence="5 6" key="1">
    <citation type="submission" date="2020-03" db="EMBL/GenBank/DDBJ databases">
        <title>Sequencing the genomes of 1000 actinobacteria strains.</title>
        <authorList>
            <person name="Klenk H.-P."/>
        </authorList>
    </citation>
    <scope>NUCLEOTIDE SEQUENCE [LARGE SCALE GENOMIC DNA]</scope>
    <source>
        <strain evidence="5 6">DSM 18964</strain>
    </source>
</reference>
<proteinExistence type="predicted"/>
<dbReference type="EMBL" id="JAATJN010000001">
    <property type="protein sequence ID" value="NJC55939.1"/>
    <property type="molecule type" value="Genomic_DNA"/>
</dbReference>
<keyword evidence="6" id="KW-1185">Reference proteome</keyword>
<dbReference type="RefSeq" id="WP_167949894.1">
    <property type="nucleotide sequence ID" value="NZ_BAAAPQ010000026.1"/>
</dbReference>
<dbReference type="PANTHER" id="PTHR32309">
    <property type="entry name" value="TYROSINE-PROTEIN KINASE"/>
    <property type="match status" value="1"/>
</dbReference>
<evidence type="ECO:0000256" key="4">
    <source>
        <dbReference type="SAM" id="Phobius"/>
    </source>
</evidence>
<dbReference type="InterPro" id="IPR050445">
    <property type="entry name" value="Bact_polysacc_biosynth/exp"/>
</dbReference>
<feature type="region of interest" description="Disordered" evidence="3">
    <location>
        <begin position="146"/>
        <end position="165"/>
    </location>
</feature>
<dbReference type="InterPro" id="IPR005702">
    <property type="entry name" value="Wzc-like_C"/>
</dbReference>
<gene>
    <name evidence="5" type="ORF">BKA07_000974</name>
</gene>
<feature type="compositionally biased region" description="Basic residues" evidence="3">
    <location>
        <begin position="487"/>
        <end position="496"/>
    </location>
</feature>
<dbReference type="Proteomes" id="UP000576792">
    <property type="component" value="Unassembled WGS sequence"/>
</dbReference>
<dbReference type="NCBIfam" id="TIGR01007">
    <property type="entry name" value="eps_fam"/>
    <property type="match status" value="1"/>
</dbReference>